<evidence type="ECO:0000256" key="2">
    <source>
        <dbReference type="ARBA" id="ARBA00004155"/>
    </source>
</evidence>
<evidence type="ECO:0000256" key="12">
    <source>
        <dbReference type="ARBA" id="ARBA00023180"/>
    </source>
</evidence>
<comment type="catalytic activity">
    <reaction evidence="14">
        <text>L-asparagine(out) = L-asparagine(in)</text>
        <dbReference type="Rhea" id="RHEA:73423"/>
        <dbReference type="ChEBI" id="CHEBI:58048"/>
    </reaction>
</comment>
<organism evidence="23 24">
    <name type="scientific">Clavelina lepadiformis</name>
    <name type="common">Light-bulb sea squirt</name>
    <name type="synonym">Ascidia lepadiformis</name>
    <dbReference type="NCBI Taxonomy" id="159417"/>
    <lineage>
        <taxon>Eukaryota</taxon>
        <taxon>Metazoa</taxon>
        <taxon>Chordata</taxon>
        <taxon>Tunicata</taxon>
        <taxon>Ascidiacea</taxon>
        <taxon>Aplousobranchia</taxon>
        <taxon>Clavelinidae</taxon>
        <taxon>Clavelina</taxon>
    </lineage>
</organism>
<feature type="transmembrane region" description="Helical" evidence="21">
    <location>
        <begin position="370"/>
        <end position="390"/>
    </location>
</feature>
<feature type="transmembrane region" description="Helical" evidence="21">
    <location>
        <begin position="91"/>
        <end position="114"/>
    </location>
</feature>
<evidence type="ECO:0000256" key="20">
    <source>
        <dbReference type="ARBA" id="ARBA00042870"/>
    </source>
</evidence>
<feature type="transmembrane region" description="Helical" evidence="21">
    <location>
        <begin position="253"/>
        <end position="274"/>
    </location>
</feature>
<keyword evidence="8 21" id="KW-1133">Transmembrane helix</keyword>
<feature type="transmembrane region" description="Helical" evidence="21">
    <location>
        <begin position="63"/>
        <end position="85"/>
    </location>
</feature>
<comment type="catalytic activity">
    <reaction evidence="15">
        <text>L-glutamine(out) = L-glutamine(in)</text>
        <dbReference type="Rhea" id="RHEA:73419"/>
        <dbReference type="ChEBI" id="CHEBI:58359"/>
    </reaction>
</comment>
<comment type="subcellular location">
    <subcellularLocation>
        <location evidence="1">Late endosome membrane</location>
        <topology evidence="1">Multi-pass membrane protein</topology>
    </subcellularLocation>
    <subcellularLocation>
        <location evidence="2">Lysosome membrane</location>
        <topology evidence="2">Multi-pass membrane protein</topology>
    </subcellularLocation>
</comment>
<keyword evidence="9" id="KW-0915">Sodium</keyword>
<feature type="transmembrane region" description="Helical" evidence="21">
    <location>
        <begin position="437"/>
        <end position="461"/>
    </location>
</feature>
<evidence type="ECO:0000256" key="6">
    <source>
        <dbReference type="ARBA" id="ARBA00022753"/>
    </source>
</evidence>
<feature type="transmembrane region" description="Helical" evidence="21">
    <location>
        <begin position="286"/>
        <end position="307"/>
    </location>
</feature>
<accession>A0ABP0GYV1</accession>
<comment type="similarity">
    <text evidence="18">Belongs to the amino acid/polyamine transporter 2 family. SLC38A9 subfamily.</text>
</comment>
<dbReference type="Proteomes" id="UP001642483">
    <property type="component" value="Unassembled WGS sequence"/>
</dbReference>
<feature type="transmembrane region" description="Helical" evidence="21">
    <location>
        <begin position="473"/>
        <end position="492"/>
    </location>
</feature>
<protein>
    <recommendedName>
        <fullName evidence="19">Neutral amino acid transporter 9</fullName>
    </recommendedName>
    <alternativeName>
        <fullName evidence="20">Solute carrier family 38 member 9</fullName>
    </alternativeName>
</protein>
<keyword evidence="7" id="KW-0029">Amino-acid transport</keyword>
<dbReference type="Pfam" id="PF01490">
    <property type="entry name" value="Aa_trans"/>
    <property type="match status" value="1"/>
</dbReference>
<evidence type="ECO:0000313" key="24">
    <source>
        <dbReference type="Proteomes" id="UP001642483"/>
    </source>
</evidence>
<evidence type="ECO:0000256" key="7">
    <source>
        <dbReference type="ARBA" id="ARBA00022970"/>
    </source>
</evidence>
<evidence type="ECO:0000256" key="5">
    <source>
        <dbReference type="ARBA" id="ARBA00022723"/>
    </source>
</evidence>
<evidence type="ECO:0000256" key="11">
    <source>
        <dbReference type="ARBA" id="ARBA00023157"/>
    </source>
</evidence>
<dbReference type="PANTHER" id="PTHR22950:SF244">
    <property type="entry name" value="NEUTRAL AMINO ACID TRANSPORTER 9"/>
    <property type="match status" value="1"/>
</dbReference>
<gene>
    <name evidence="23" type="ORF">CVLEPA_LOCUS30224</name>
</gene>
<feature type="transmembrane region" description="Helical" evidence="21">
    <location>
        <begin position="328"/>
        <end position="350"/>
    </location>
</feature>
<evidence type="ECO:0000256" key="4">
    <source>
        <dbReference type="ARBA" id="ARBA00022692"/>
    </source>
</evidence>
<sequence>MNTDINETARLLPENSCNQQLYGSSKQTGPCGVDNLRNTDGDQDAKIVNSNYQVEDETSQNSAVTIFSFWNMLMGTSLLSMPWAFQQAGMAQGIIVQVVMCGLAVYTAYLLLIASEKLTDPVTKKAPEYTEMCRNLVGRWAEWLNILASTVILASALIVYWILMVELLYNAVNSVYYFAGGLNNIHHSNVTNLTGEFDNERCMVQEKTFSYDPSSSLIPGWNKNLTVPLLFIPIFLPILLLKKMSFFAKLGALGALSVFALMSIVFVKYVQWGWNADFANTKNKHYIPQILGSFPSLSGLLGMAYFIHNSVTTIFKHNRNQGNNVRDLKIAYMLVLITYMFIGLGVYLTFPLQKSCIKQNFLENLPWNDYLSLAVQVLLFLRMVTVYPIVAYILRVQIFAALVGNEYPGKFYVFVFNIIIMAACVLCAIFYPNIGDIIRYAGAFCAMALMFILPCAIHVILLRRDQSLSKVSCFIHFLIAVVGVINFVAQFTL</sequence>
<keyword evidence="3" id="KW-0813">Transport</keyword>
<dbReference type="InterPro" id="IPR013057">
    <property type="entry name" value="AA_transpt_TM"/>
</dbReference>
<comment type="catalytic activity">
    <reaction evidence="17">
        <text>L-tyrosine(in) = L-tyrosine(out)</text>
        <dbReference type="Rhea" id="RHEA:68572"/>
        <dbReference type="ChEBI" id="CHEBI:58315"/>
    </reaction>
</comment>
<keyword evidence="4 21" id="KW-0812">Transmembrane</keyword>
<feature type="domain" description="Amino acid transporter transmembrane" evidence="22">
    <location>
        <begin position="66"/>
        <end position="489"/>
    </location>
</feature>
<comment type="caution">
    <text evidence="23">The sequence shown here is derived from an EMBL/GenBank/DDBJ whole genome shotgun (WGS) entry which is preliminary data.</text>
</comment>
<evidence type="ECO:0000256" key="18">
    <source>
        <dbReference type="ARBA" id="ARBA00038442"/>
    </source>
</evidence>
<evidence type="ECO:0000256" key="3">
    <source>
        <dbReference type="ARBA" id="ARBA00022448"/>
    </source>
</evidence>
<feature type="transmembrane region" description="Helical" evidence="21">
    <location>
        <begin position="225"/>
        <end position="241"/>
    </location>
</feature>
<evidence type="ECO:0000256" key="15">
    <source>
        <dbReference type="ARBA" id="ARBA00036878"/>
    </source>
</evidence>
<keyword evidence="13" id="KW-0458">Lysosome</keyword>
<evidence type="ECO:0000313" key="23">
    <source>
        <dbReference type="EMBL" id="CAK8696920.1"/>
    </source>
</evidence>
<evidence type="ECO:0000256" key="13">
    <source>
        <dbReference type="ARBA" id="ARBA00023228"/>
    </source>
</evidence>
<dbReference type="PANTHER" id="PTHR22950">
    <property type="entry name" value="AMINO ACID TRANSPORTER"/>
    <property type="match status" value="1"/>
</dbReference>
<evidence type="ECO:0000256" key="1">
    <source>
        <dbReference type="ARBA" id="ARBA00004107"/>
    </source>
</evidence>
<evidence type="ECO:0000256" key="21">
    <source>
        <dbReference type="SAM" id="Phobius"/>
    </source>
</evidence>
<evidence type="ECO:0000256" key="8">
    <source>
        <dbReference type="ARBA" id="ARBA00022989"/>
    </source>
</evidence>
<feature type="transmembrane region" description="Helical" evidence="21">
    <location>
        <begin position="143"/>
        <end position="163"/>
    </location>
</feature>
<keyword evidence="6" id="KW-0967">Endosome</keyword>
<dbReference type="EMBL" id="CAWYQH010000163">
    <property type="protein sequence ID" value="CAK8696920.1"/>
    <property type="molecule type" value="Genomic_DNA"/>
</dbReference>
<evidence type="ECO:0000256" key="19">
    <source>
        <dbReference type="ARBA" id="ARBA00040233"/>
    </source>
</evidence>
<evidence type="ECO:0000256" key="10">
    <source>
        <dbReference type="ARBA" id="ARBA00023136"/>
    </source>
</evidence>
<keyword evidence="12" id="KW-0325">Glycoprotein</keyword>
<keyword evidence="10 21" id="KW-0472">Membrane</keyword>
<keyword evidence="11" id="KW-1015">Disulfide bond</keyword>
<feature type="transmembrane region" description="Helical" evidence="21">
    <location>
        <begin position="411"/>
        <end position="431"/>
    </location>
</feature>
<comment type="catalytic activity">
    <reaction evidence="16">
        <text>L-leucine(in) = L-leucine(out)</text>
        <dbReference type="Rhea" id="RHEA:73011"/>
        <dbReference type="ChEBI" id="CHEBI:57427"/>
    </reaction>
</comment>
<name>A0ABP0GYV1_CLALP</name>
<evidence type="ECO:0000256" key="14">
    <source>
        <dbReference type="ARBA" id="ARBA00036663"/>
    </source>
</evidence>
<proteinExistence type="inferred from homology"/>
<evidence type="ECO:0000259" key="22">
    <source>
        <dbReference type="Pfam" id="PF01490"/>
    </source>
</evidence>
<keyword evidence="5" id="KW-0479">Metal-binding</keyword>
<reference evidence="23 24" key="1">
    <citation type="submission" date="2024-02" db="EMBL/GenBank/DDBJ databases">
        <authorList>
            <person name="Daric V."/>
            <person name="Darras S."/>
        </authorList>
    </citation>
    <scope>NUCLEOTIDE SEQUENCE [LARGE SCALE GENOMIC DNA]</scope>
</reference>
<keyword evidence="24" id="KW-1185">Reference proteome</keyword>
<evidence type="ECO:0000256" key="9">
    <source>
        <dbReference type="ARBA" id="ARBA00023053"/>
    </source>
</evidence>
<evidence type="ECO:0000256" key="16">
    <source>
        <dbReference type="ARBA" id="ARBA00036887"/>
    </source>
</evidence>
<evidence type="ECO:0000256" key="17">
    <source>
        <dbReference type="ARBA" id="ARBA00036984"/>
    </source>
</evidence>